<evidence type="ECO:0000313" key="2">
    <source>
        <dbReference type="Proteomes" id="UP000510886"/>
    </source>
</evidence>
<organism evidence="1 2">
    <name type="scientific">Ligilactobacillus saerimneri</name>
    <dbReference type="NCBI Taxonomy" id="228229"/>
    <lineage>
        <taxon>Bacteria</taxon>
        <taxon>Bacillati</taxon>
        <taxon>Bacillota</taxon>
        <taxon>Bacilli</taxon>
        <taxon>Lactobacillales</taxon>
        <taxon>Lactobacillaceae</taxon>
        <taxon>Ligilactobacillus</taxon>
    </lineage>
</organism>
<name>A0A7H9EIZ3_9LACO</name>
<dbReference type="Proteomes" id="UP000510886">
    <property type="component" value="Chromosome"/>
</dbReference>
<protein>
    <recommendedName>
        <fullName evidence="3">DUF1351 domain-containing protein</fullName>
    </recommendedName>
</protein>
<dbReference type="KEGG" id="lsw:GTO87_02775"/>
<proteinExistence type="predicted"/>
<evidence type="ECO:0008006" key="3">
    <source>
        <dbReference type="Google" id="ProtNLM"/>
    </source>
</evidence>
<sequence length="228" mass="25650">MSNEIKKTPLKTESYLTNDTNFNTSYEQLTVSTEKLALYILDKAQGLASKYQGLVVTNGKDGRKAASATKDKLNAFTKEVNAMKKTFDTMIKQAIQPVEERKKELQTFIEESREADREEQREQAMQFASDLMQTLGFNPVFTPSSIIDFHSSEISNLSGSDLKRERYIADKLGYAMKYGVQVGKNTLDATTAEVILKEVKVTVRGDAQAVDNVVKELEKKEDIEVEVK</sequence>
<accession>A0A7H9EIZ3</accession>
<dbReference type="RefSeq" id="WP_180849432.1">
    <property type="nucleotide sequence ID" value="NZ_CP047418.1"/>
</dbReference>
<gene>
    <name evidence="1" type="ORF">GTO87_02775</name>
</gene>
<dbReference type="EMBL" id="CP047418">
    <property type="protein sequence ID" value="QLL77614.1"/>
    <property type="molecule type" value="Genomic_DNA"/>
</dbReference>
<dbReference type="AlphaFoldDB" id="A0A7H9EIZ3"/>
<reference evidence="1 2" key="1">
    <citation type="submission" date="2020-01" db="EMBL/GenBank/DDBJ databases">
        <title>Complete and circular genome sequences of six lactobacillus isolates from horses.</title>
        <authorList>
            <person name="Hassan H.M."/>
        </authorList>
    </citation>
    <scope>NUCLEOTIDE SEQUENCE [LARGE SCALE GENOMIC DNA]</scope>
    <source>
        <strain evidence="1 2">1A</strain>
    </source>
</reference>
<evidence type="ECO:0000313" key="1">
    <source>
        <dbReference type="EMBL" id="QLL77614.1"/>
    </source>
</evidence>